<dbReference type="AlphaFoldDB" id="A0A2K1JW14"/>
<sequence length="115" mass="12480">MQSRLGCNLLTVHTVVIVGSCSRSCSLLTSIKGVGCKSTPLNHHSRITITIKHSERSLESHSALMTVTSLFNLATGLRQISTCIVPDSDVGGKYFVSGGWAEMCRAHQAWMSERC</sequence>
<gene>
    <name evidence="1" type="ORF">PHYPA_015484</name>
</gene>
<evidence type="ECO:0000313" key="1">
    <source>
        <dbReference type="EMBL" id="PNR45713.1"/>
    </source>
</evidence>
<evidence type="ECO:0000313" key="3">
    <source>
        <dbReference type="Proteomes" id="UP000006727"/>
    </source>
</evidence>
<keyword evidence="3" id="KW-1185">Reference proteome</keyword>
<dbReference type="PROSITE" id="PS51257">
    <property type="entry name" value="PROKAR_LIPOPROTEIN"/>
    <property type="match status" value="1"/>
</dbReference>
<protein>
    <submittedName>
        <fullName evidence="1 2">Uncharacterized protein</fullName>
    </submittedName>
</protein>
<evidence type="ECO:0000313" key="2">
    <source>
        <dbReference type="EnsemblPlants" id="PAC:32957616.CDS.1"/>
    </source>
</evidence>
<reference evidence="2" key="3">
    <citation type="submission" date="2020-12" db="UniProtKB">
        <authorList>
            <consortium name="EnsemblPlants"/>
        </authorList>
    </citation>
    <scope>IDENTIFICATION</scope>
</reference>
<dbReference type="EnsemblPlants" id="Pp3c11_23749V3.1">
    <property type="protein sequence ID" value="PAC:32957616.CDS.1"/>
    <property type="gene ID" value="Pp3c11_23749"/>
</dbReference>
<reference evidence="1 3" key="2">
    <citation type="journal article" date="2018" name="Plant J.">
        <title>The Physcomitrella patens chromosome-scale assembly reveals moss genome structure and evolution.</title>
        <authorList>
            <person name="Lang D."/>
            <person name="Ullrich K.K."/>
            <person name="Murat F."/>
            <person name="Fuchs J."/>
            <person name="Jenkins J."/>
            <person name="Haas F.B."/>
            <person name="Piednoel M."/>
            <person name="Gundlach H."/>
            <person name="Van Bel M."/>
            <person name="Meyberg R."/>
            <person name="Vives C."/>
            <person name="Morata J."/>
            <person name="Symeonidi A."/>
            <person name="Hiss M."/>
            <person name="Muchero W."/>
            <person name="Kamisugi Y."/>
            <person name="Saleh O."/>
            <person name="Blanc G."/>
            <person name="Decker E.L."/>
            <person name="van Gessel N."/>
            <person name="Grimwood J."/>
            <person name="Hayes R.D."/>
            <person name="Graham S.W."/>
            <person name="Gunter L.E."/>
            <person name="McDaniel S.F."/>
            <person name="Hoernstein S.N.W."/>
            <person name="Larsson A."/>
            <person name="Li F.W."/>
            <person name="Perroud P.F."/>
            <person name="Phillips J."/>
            <person name="Ranjan P."/>
            <person name="Rokshar D.S."/>
            <person name="Rothfels C.J."/>
            <person name="Schneider L."/>
            <person name="Shu S."/>
            <person name="Stevenson D.W."/>
            <person name="Thummler F."/>
            <person name="Tillich M."/>
            <person name="Villarreal Aguilar J.C."/>
            <person name="Widiez T."/>
            <person name="Wong G.K."/>
            <person name="Wymore A."/>
            <person name="Zhang Y."/>
            <person name="Zimmer A.D."/>
            <person name="Quatrano R.S."/>
            <person name="Mayer K.F.X."/>
            <person name="Goodstein D."/>
            <person name="Casacuberta J.M."/>
            <person name="Vandepoele K."/>
            <person name="Reski R."/>
            <person name="Cuming A.C."/>
            <person name="Tuskan G.A."/>
            <person name="Maumus F."/>
            <person name="Salse J."/>
            <person name="Schmutz J."/>
            <person name="Rensing S.A."/>
        </authorList>
    </citation>
    <scope>NUCLEOTIDE SEQUENCE [LARGE SCALE GENOMIC DNA]</scope>
    <source>
        <strain evidence="2 3">cv. Gransden 2004</strain>
    </source>
</reference>
<accession>A0A2K1JW14</accession>
<dbReference type="Proteomes" id="UP000006727">
    <property type="component" value="Chromosome 11"/>
</dbReference>
<dbReference type="InParanoid" id="A0A2K1JW14"/>
<organism evidence="1">
    <name type="scientific">Physcomitrium patens</name>
    <name type="common">Spreading-leaved earth moss</name>
    <name type="synonym">Physcomitrella patens</name>
    <dbReference type="NCBI Taxonomy" id="3218"/>
    <lineage>
        <taxon>Eukaryota</taxon>
        <taxon>Viridiplantae</taxon>
        <taxon>Streptophyta</taxon>
        <taxon>Embryophyta</taxon>
        <taxon>Bryophyta</taxon>
        <taxon>Bryophytina</taxon>
        <taxon>Bryopsida</taxon>
        <taxon>Funariidae</taxon>
        <taxon>Funariales</taxon>
        <taxon>Funariaceae</taxon>
        <taxon>Physcomitrium</taxon>
    </lineage>
</organism>
<dbReference type="EMBL" id="ABEU02000011">
    <property type="protein sequence ID" value="PNR45713.1"/>
    <property type="molecule type" value="Genomic_DNA"/>
</dbReference>
<proteinExistence type="predicted"/>
<dbReference type="Gramene" id="Pp3c11_23749V3.1">
    <property type="protein sequence ID" value="PAC:32957616.CDS.1"/>
    <property type="gene ID" value="Pp3c11_23749"/>
</dbReference>
<name>A0A2K1JW14_PHYPA</name>
<reference evidence="1 3" key="1">
    <citation type="journal article" date="2008" name="Science">
        <title>The Physcomitrella genome reveals evolutionary insights into the conquest of land by plants.</title>
        <authorList>
            <person name="Rensing S."/>
            <person name="Lang D."/>
            <person name="Zimmer A."/>
            <person name="Terry A."/>
            <person name="Salamov A."/>
            <person name="Shapiro H."/>
            <person name="Nishiyama T."/>
            <person name="Perroud P.-F."/>
            <person name="Lindquist E."/>
            <person name="Kamisugi Y."/>
            <person name="Tanahashi T."/>
            <person name="Sakakibara K."/>
            <person name="Fujita T."/>
            <person name="Oishi K."/>
            <person name="Shin-I T."/>
            <person name="Kuroki Y."/>
            <person name="Toyoda A."/>
            <person name="Suzuki Y."/>
            <person name="Hashimoto A."/>
            <person name="Yamaguchi K."/>
            <person name="Sugano A."/>
            <person name="Kohara Y."/>
            <person name="Fujiyama A."/>
            <person name="Anterola A."/>
            <person name="Aoki S."/>
            <person name="Ashton N."/>
            <person name="Barbazuk W.B."/>
            <person name="Barker E."/>
            <person name="Bennetzen J."/>
            <person name="Bezanilla M."/>
            <person name="Blankenship R."/>
            <person name="Cho S.H."/>
            <person name="Dutcher S."/>
            <person name="Estelle M."/>
            <person name="Fawcett J.A."/>
            <person name="Gundlach H."/>
            <person name="Hanada K."/>
            <person name="Heyl A."/>
            <person name="Hicks K.A."/>
            <person name="Hugh J."/>
            <person name="Lohr M."/>
            <person name="Mayer K."/>
            <person name="Melkozernov A."/>
            <person name="Murata T."/>
            <person name="Nelson D."/>
            <person name="Pils B."/>
            <person name="Prigge M."/>
            <person name="Reiss B."/>
            <person name="Renner T."/>
            <person name="Rombauts S."/>
            <person name="Rushton P."/>
            <person name="Sanderfoot A."/>
            <person name="Schween G."/>
            <person name="Shiu S.-H."/>
            <person name="Stueber K."/>
            <person name="Theodoulou F.L."/>
            <person name="Tu H."/>
            <person name="Van de Peer Y."/>
            <person name="Verrier P.J."/>
            <person name="Waters E."/>
            <person name="Wood A."/>
            <person name="Yang L."/>
            <person name="Cove D."/>
            <person name="Cuming A."/>
            <person name="Hasebe M."/>
            <person name="Lucas S."/>
            <person name="Mishler D.B."/>
            <person name="Reski R."/>
            <person name="Grigoriev I."/>
            <person name="Quatrano R.S."/>
            <person name="Boore J.L."/>
        </authorList>
    </citation>
    <scope>NUCLEOTIDE SEQUENCE [LARGE SCALE GENOMIC DNA]</scope>
    <source>
        <strain evidence="2 3">cv. Gransden 2004</strain>
    </source>
</reference>